<accession>A0A7X2ZAT2</accession>
<organism evidence="7 8">
    <name type="scientific">Paenibacillus validus</name>
    <dbReference type="NCBI Taxonomy" id="44253"/>
    <lineage>
        <taxon>Bacteria</taxon>
        <taxon>Bacillati</taxon>
        <taxon>Bacillota</taxon>
        <taxon>Bacilli</taxon>
        <taxon>Bacillales</taxon>
        <taxon>Paenibacillaceae</taxon>
        <taxon>Paenibacillus</taxon>
    </lineage>
</organism>
<dbReference type="PANTHER" id="PTHR30632:SF0">
    <property type="entry name" value="SULFATE-BINDING PROTEIN"/>
    <property type="match status" value="1"/>
</dbReference>
<dbReference type="Gene3D" id="3.40.190.10">
    <property type="entry name" value="Periplasmic binding protein-like II"/>
    <property type="match status" value="2"/>
</dbReference>
<dbReference type="InterPro" id="IPR005950">
    <property type="entry name" value="ModA"/>
</dbReference>
<keyword evidence="8" id="KW-1185">Reference proteome</keyword>
<feature type="binding site" evidence="5">
    <location>
        <position position="147"/>
    </location>
    <ligand>
        <name>molybdate</name>
        <dbReference type="ChEBI" id="CHEBI:36264"/>
    </ligand>
</feature>
<dbReference type="GO" id="GO:0015689">
    <property type="term" value="P:molybdate ion transport"/>
    <property type="evidence" value="ECO:0007669"/>
    <property type="project" value="InterPro"/>
</dbReference>
<dbReference type="GO" id="GO:1901359">
    <property type="term" value="F:tungstate binding"/>
    <property type="evidence" value="ECO:0007669"/>
    <property type="project" value="UniProtKB-ARBA"/>
</dbReference>
<dbReference type="Pfam" id="PF13531">
    <property type="entry name" value="SBP_bac_11"/>
    <property type="match status" value="1"/>
</dbReference>
<proteinExistence type="inferred from homology"/>
<evidence type="ECO:0000256" key="2">
    <source>
        <dbReference type="ARBA" id="ARBA00022505"/>
    </source>
</evidence>
<feature type="binding site" evidence="5">
    <location>
        <position position="65"/>
    </location>
    <ligand>
        <name>molybdate</name>
        <dbReference type="ChEBI" id="CHEBI:36264"/>
    </ligand>
</feature>
<dbReference type="CDD" id="cd13537">
    <property type="entry name" value="PBP2_YvgL_like"/>
    <property type="match status" value="1"/>
</dbReference>
<evidence type="ECO:0000256" key="1">
    <source>
        <dbReference type="ARBA" id="ARBA00009175"/>
    </source>
</evidence>
<evidence type="ECO:0000256" key="6">
    <source>
        <dbReference type="SAM" id="SignalP"/>
    </source>
</evidence>
<keyword evidence="4 6" id="KW-0732">Signal</keyword>
<dbReference type="SUPFAM" id="SSF53850">
    <property type="entry name" value="Periplasmic binding protein-like II"/>
    <property type="match status" value="1"/>
</dbReference>
<dbReference type="AlphaFoldDB" id="A0A7X2ZAT2"/>
<feature type="signal peptide" evidence="6">
    <location>
        <begin position="1"/>
        <end position="21"/>
    </location>
</feature>
<reference evidence="7 8" key="1">
    <citation type="submission" date="2019-11" db="EMBL/GenBank/DDBJ databases">
        <title>Draft genome sequences of five Paenibacillus species of dairy origin.</title>
        <authorList>
            <person name="Olajide A.M."/>
            <person name="Chen S."/>
            <person name="Lapointe G."/>
        </authorList>
    </citation>
    <scope>NUCLEOTIDE SEQUENCE [LARGE SCALE GENOMIC DNA]</scope>
    <source>
        <strain evidence="7 8">2CS3</strain>
    </source>
</reference>
<keyword evidence="2 5" id="KW-0500">Molybdenum</keyword>
<dbReference type="GO" id="GO:0046872">
    <property type="term" value="F:metal ion binding"/>
    <property type="evidence" value="ECO:0007669"/>
    <property type="project" value="UniProtKB-KW"/>
</dbReference>
<dbReference type="NCBIfam" id="TIGR01256">
    <property type="entry name" value="modA"/>
    <property type="match status" value="1"/>
</dbReference>
<dbReference type="PANTHER" id="PTHR30632">
    <property type="entry name" value="MOLYBDATE-BINDING PERIPLASMIC PROTEIN"/>
    <property type="match status" value="1"/>
</dbReference>
<evidence type="ECO:0000256" key="5">
    <source>
        <dbReference type="PIRSR" id="PIRSR004846-1"/>
    </source>
</evidence>
<evidence type="ECO:0000256" key="3">
    <source>
        <dbReference type="ARBA" id="ARBA00022723"/>
    </source>
</evidence>
<dbReference type="PIRSF" id="PIRSF004846">
    <property type="entry name" value="ModA"/>
    <property type="match status" value="1"/>
</dbReference>
<dbReference type="EMBL" id="WNZX01000009">
    <property type="protein sequence ID" value="MUG71505.1"/>
    <property type="molecule type" value="Genomic_DNA"/>
</dbReference>
<evidence type="ECO:0000313" key="8">
    <source>
        <dbReference type="Proteomes" id="UP000450917"/>
    </source>
</evidence>
<dbReference type="Proteomes" id="UP000450917">
    <property type="component" value="Unassembled WGS sequence"/>
</dbReference>
<dbReference type="RefSeq" id="WP_155614796.1">
    <property type="nucleotide sequence ID" value="NZ_WNZX01000009.1"/>
</dbReference>
<feature type="chain" id="PRO_5031403205" evidence="6">
    <location>
        <begin position="22"/>
        <end position="258"/>
    </location>
</feature>
<evidence type="ECO:0000313" key="7">
    <source>
        <dbReference type="EMBL" id="MUG71505.1"/>
    </source>
</evidence>
<dbReference type="GO" id="GO:0030973">
    <property type="term" value="F:molybdate ion binding"/>
    <property type="evidence" value="ECO:0007669"/>
    <property type="project" value="UniProtKB-ARBA"/>
</dbReference>
<feature type="binding site" evidence="5">
    <location>
        <position position="192"/>
    </location>
    <ligand>
        <name>molybdate</name>
        <dbReference type="ChEBI" id="CHEBI:36264"/>
    </ligand>
</feature>
<comment type="caution">
    <text evidence="7">The sequence shown here is derived from an EMBL/GenBank/DDBJ whole genome shotgun (WGS) entry which is preliminary data.</text>
</comment>
<feature type="binding site" evidence="5">
    <location>
        <position position="174"/>
    </location>
    <ligand>
        <name>molybdate</name>
        <dbReference type="ChEBI" id="CHEBI:36264"/>
    </ligand>
</feature>
<dbReference type="InterPro" id="IPR041879">
    <property type="entry name" value="YvgL-like_PBP2"/>
</dbReference>
<feature type="binding site" evidence="5">
    <location>
        <position position="37"/>
    </location>
    <ligand>
        <name>molybdate</name>
        <dbReference type="ChEBI" id="CHEBI:36264"/>
    </ligand>
</feature>
<name>A0A7X2ZAT2_9BACL</name>
<sequence length="258" mass="27638">MRRIFICLILFGVATMTGCTAGKPAPQVELVVSAAASLTDSLKEVQADFELHNPDIKLTFNLGASGTLQQQIEQGAPSDVFISAGNKQMAALLEKGLIDGKWQSNLLTNELVVVVPADGGVSLASLEQLAEPAVKKLAVGQPESVPAGAYAKEALTYQKLWDAVQAKIVYAKDVRQVLSYVETGNTEAGIVYKTDALASTKAKVAFTIDPKSYSAIEYPIGLVKASKHPEEAKRLYTYLQSEAASAVFVKYGFRLPGR</sequence>
<keyword evidence="3 5" id="KW-0479">Metal-binding</keyword>
<evidence type="ECO:0000256" key="4">
    <source>
        <dbReference type="ARBA" id="ARBA00022729"/>
    </source>
</evidence>
<comment type="similarity">
    <text evidence="1">Belongs to the bacterial solute-binding protein ModA family.</text>
</comment>
<protein>
    <submittedName>
        <fullName evidence="7">Molybdate ABC transporter substrate-binding protein</fullName>
    </submittedName>
</protein>
<dbReference type="FunFam" id="3.40.190.10:FF:000035">
    <property type="entry name" value="Molybdate ABC transporter substrate-binding protein"/>
    <property type="match status" value="1"/>
</dbReference>
<dbReference type="InterPro" id="IPR050682">
    <property type="entry name" value="ModA/WtpA"/>
</dbReference>
<dbReference type="PROSITE" id="PS51257">
    <property type="entry name" value="PROKAR_LIPOPROTEIN"/>
    <property type="match status" value="1"/>
</dbReference>
<gene>
    <name evidence="7" type="primary">modA</name>
    <name evidence="7" type="ORF">GNP93_12580</name>
</gene>